<dbReference type="EMBL" id="LCFK01000053">
    <property type="protein sequence ID" value="KKS92035.1"/>
    <property type="molecule type" value="Genomic_DNA"/>
</dbReference>
<dbReference type="Proteomes" id="UP000033980">
    <property type="component" value="Unassembled WGS sequence"/>
</dbReference>
<protein>
    <submittedName>
        <fullName evidence="1">Uncharacterized protein</fullName>
    </submittedName>
</protein>
<evidence type="ECO:0000313" key="2">
    <source>
        <dbReference type="Proteomes" id="UP000033980"/>
    </source>
</evidence>
<evidence type="ECO:0000313" key="1">
    <source>
        <dbReference type="EMBL" id="KKS92035.1"/>
    </source>
</evidence>
<name>A0A0G1D278_9BACT</name>
<reference evidence="1 2" key="1">
    <citation type="journal article" date="2015" name="Nature">
        <title>rRNA introns, odd ribosomes, and small enigmatic genomes across a large radiation of phyla.</title>
        <authorList>
            <person name="Brown C.T."/>
            <person name="Hug L.A."/>
            <person name="Thomas B.C."/>
            <person name="Sharon I."/>
            <person name="Castelle C.J."/>
            <person name="Singh A."/>
            <person name="Wilkins M.J."/>
            <person name="Williams K.H."/>
            <person name="Banfield J.F."/>
        </authorList>
    </citation>
    <scope>NUCLEOTIDE SEQUENCE [LARGE SCALE GENOMIC DNA]</scope>
</reference>
<sequence length="454" mass="47698">MTDVLYDKNDVGRNEKLLQSMRPGTGRRIKEDFSVVNVADLFDYDEEGNLFLRVTLIGGGGSSPLTTKGDIYAHNATVDARLPVGVNGQVLSADSAEATGLKWINPIDVGAIWGSITGTLGNQTDLALALGAKADASVISSLVPYSGATGSVNLGAYNLTATNIYGATAIQANKLGTATAINPLYNSADHIWEASAWDTDGAVEETWKFKWRIVPISGTTTSGWFRLYAQKDNGGEVNVFTISSQGVATISNSLSVPGLAVSGSSGINCNVLYPYNSTFLTLKGRAVTSSIAQAIKIGSYTATQTPTMGHQLLSYYTGNIENQIGGVDALDGFSFQRTGFKQTTDGSQQAITGTGAVLTTSTDQVYQVRAMVVGKQSDTNVAGVEIVATIRNVDGVASIVGVVQQVAPNQSAGDWGNAGTFATFTISGADVRVSVQGKAGTIIDWRMAMDYITY</sequence>
<proteinExistence type="predicted"/>
<comment type="caution">
    <text evidence="1">The sequence shown here is derived from an EMBL/GenBank/DDBJ whole genome shotgun (WGS) entry which is preliminary data.</text>
</comment>
<dbReference type="AlphaFoldDB" id="A0A0G1D278"/>
<gene>
    <name evidence="1" type="ORF">UV68_C0053G0005</name>
</gene>
<accession>A0A0G1D278</accession>
<organism evidence="1 2">
    <name type="scientific">Candidatus Collierbacteria bacterium GW2011_GWC2_43_12</name>
    <dbReference type="NCBI Taxonomy" id="1618390"/>
    <lineage>
        <taxon>Bacteria</taxon>
        <taxon>Candidatus Collieribacteriota</taxon>
    </lineage>
</organism>